<evidence type="ECO:0000256" key="10">
    <source>
        <dbReference type="ARBA" id="ARBA00023136"/>
    </source>
</evidence>
<dbReference type="AlphaFoldDB" id="A0A381WNP5"/>
<dbReference type="PIRSF" id="PIRSF003097">
    <property type="entry name" value="FtsX"/>
    <property type="match status" value="1"/>
</dbReference>
<evidence type="ECO:0000256" key="7">
    <source>
        <dbReference type="ARBA" id="ARBA00022618"/>
    </source>
</evidence>
<gene>
    <name evidence="15" type="ORF">METZ01_LOCUS107013</name>
</gene>
<keyword evidence="6" id="KW-0997">Cell inner membrane</keyword>
<feature type="domain" description="FtsX extracellular" evidence="14">
    <location>
        <begin position="36"/>
        <end position="123"/>
    </location>
</feature>
<evidence type="ECO:0000256" key="11">
    <source>
        <dbReference type="ARBA" id="ARBA00023306"/>
    </source>
</evidence>
<feature type="domain" description="ABC3 transporter permease C-terminal" evidence="13">
    <location>
        <begin position="152"/>
        <end position="274"/>
    </location>
</feature>
<dbReference type="EMBL" id="UINC01012397">
    <property type="protein sequence ID" value="SVA54159.1"/>
    <property type="molecule type" value="Genomic_DNA"/>
</dbReference>
<proteinExistence type="inferred from homology"/>
<evidence type="ECO:0000256" key="5">
    <source>
        <dbReference type="ARBA" id="ARBA00022475"/>
    </source>
</evidence>
<evidence type="ECO:0000259" key="13">
    <source>
        <dbReference type="Pfam" id="PF02687"/>
    </source>
</evidence>
<comment type="subunit">
    <text evidence="3">Forms a membrane-associated complex with FtsE.</text>
</comment>
<comment type="subcellular location">
    <subcellularLocation>
        <location evidence="1">Cell inner membrane</location>
        <topology evidence="1">Multi-pass membrane protein</topology>
    </subcellularLocation>
</comment>
<keyword evidence="7" id="KW-0132">Cell division</keyword>
<dbReference type="InterPro" id="IPR004513">
    <property type="entry name" value="FtsX"/>
</dbReference>
<protein>
    <recommendedName>
        <fullName evidence="4">Cell division protein FtsX</fullName>
    </recommendedName>
</protein>
<sequence length="275" mass="29430">MTISVIAIALALPAGLRVFLTNAELLSDTWEGTADLSVYLKMDVDEFEARRLAVEVESRNDVSQVQLISSNQALEEFRTYSGLGAALEALEENPLPHSLVVKPAGGIEGNVEELVNTLESLAQTAFVQLDTDWMERLRGILELTRRLIDLATALLSLAVILVIGNTIRLEIGGRREEIEVVKLVGGSDGFVRRPFLYLGFLYGLLGGLMAGCLIALSLLLLGDPANSLAALYGSNYQISGLTLPETALLLGAGATLGWAGAGLAAVRHLRAFEPT</sequence>
<evidence type="ECO:0000256" key="1">
    <source>
        <dbReference type="ARBA" id="ARBA00004429"/>
    </source>
</evidence>
<keyword evidence="5" id="KW-1003">Cell membrane</keyword>
<evidence type="ECO:0000256" key="4">
    <source>
        <dbReference type="ARBA" id="ARBA00021907"/>
    </source>
</evidence>
<evidence type="ECO:0000256" key="6">
    <source>
        <dbReference type="ARBA" id="ARBA00022519"/>
    </source>
</evidence>
<name>A0A381WNP5_9ZZZZ</name>
<dbReference type="InterPro" id="IPR003838">
    <property type="entry name" value="ABC3_permease_C"/>
</dbReference>
<evidence type="ECO:0000256" key="2">
    <source>
        <dbReference type="ARBA" id="ARBA00007379"/>
    </source>
</evidence>
<dbReference type="PANTHER" id="PTHR47755">
    <property type="entry name" value="CELL DIVISION PROTEIN FTSX"/>
    <property type="match status" value="1"/>
</dbReference>
<evidence type="ECO:0000256" key="8">
    <source>
        <dbReference type="ARBA" id="ARBA00022692"/>
    </source>
</evidence>
<evidence type="ECO:0000259" key="14">
    <source>
        <dbReference type="Pfam" id="PF18075"/>
    </source>
</evidence>
<comment type="similarity">
    <text evidence="2">Belongs to the ABC-4 integral membrane protein family. FtsX subfamily.</text>
</comment>
<keyword evidence="11" id="KW-0131">Cell cycle</keyword>
<keyword evidence="9 12" id="KW-1133">Transmembrane helix</keyword>
<dbReference type="Pfam" id="PF18075">
    <property type="entry name" value="FtsX_ECD"/>
    <property type="match status" value="1"/>
</dbReference>
<dbReference type="Pfam" id="PF02687">
    <property type="entry name" value="FtsX"/>
    <property type="match status" value="1"/>
</dbReference>
<evidence type="ECO:0000256" key="12">
    <source>
        <dbReference type="SAM" id="Phobius"/>
    </source>
</evidence>
<dbReference type="Gene3D" id="3.30.70.3040">
    <property type="match status" value="1"/>
</dbReference>
<keyword evidence="10 12" id="KW-0472">Membrane</keyword>
<accession>A0A381WNP5</accession>
<dbReference type="InterPro" id="IPR040690">
    <property type="entry name" value="FtsX_ECD"/>
</dbReference>
<evidence type="ECO:0000256" key="3">
    <source>
        <dbReference type="ARBA" id="ARBA00011160"/>
    </source>
</evidence>
<evidence type="ECO:0000256" key="9">
    <source>
        <dbReference type="ARBA" id="ARBA00022989"/>
    </source>
</evidence>
<dbReference type="GO" id="GO:0032153">
    <property type="term" value="C:cell division site"/>
    <property type="evidence" value="ECO:0007669"/>
    <property type="project" value="TreeGrafter"/>
</dbReference>
<dbReference type="InterPro" id="IPR047590">
    <property type="entry name" value="FtsX_proteobact-type"/>
</dbReference>
<evidence type="ECO:0000313" key="15">
    <source>
        <dbReference type="EMBL" id="SVA54159.1"/>
    </source>
</evidence>
<organism evidence="15">
    <name type="scientific">marine metagenome</name>
    <dbReference type="NCBI Taxonomy" id="408172"/>
    <lineage>
        <taxon>unclassified sequences</taxon>
        <taxon>metagenomes</taxon>
        <taxon>ecological metagenomes</taxon>
    </lineage>
</organism>
<feature type="transmembrane region" description="Helical" evidence="12">
    <location>
        <begin position="195"/>
        <end position="221"/>
    </location>
</feature>
<keyword evidence="8 12" id="KW-0812">Transmembrane</keyword>
<dbReference type="NCBIfam" id="TIGR00439">
    <property type="entry name" value="FtsX_Gneg"/>
    <property type="match status" value="1"/>
</dbReference>
<dbReference type="GO" id="GO:0005886">
    <property type="term" value="C:plasma membrane"/>
    <property type="evidence" value="ECO:0007669"/>
    <property type="project" value="UniProtKB-SubCell"/>
</dbReference>
<feature type="transmembrane region" description="Helical" evidence="12">
    <location>
        <begin position="147"/>
        <end position="167"/>
    </location>
</feature>
<reference evidence="15" key="1">
    <citation type="submission" date="2018-05" db="EMBL/GenBank/DDBJ databases">
        <authorList>
            <person name="Lanie J.A."/>
            <person name="Ng W.-L."/>
            <person name="Kazmierczak K.M."/>
            <person name="Andrzejewski T.M."/>
            <person name="Davidsen T.M."/>
            <person name="Wayne K.J."/>
            <person name="Tettelin H."/>
            <person name="Glass J.I."/>
            <person name="Rusch D."/>
            <person name="Podicherti R."/>
            <person name="Tsui H.-C.T."/>
            <person name="Winkler M.E."/>
        </authorList>
    </citation>
    <scope>NUCLEOTIDE SEQUENCE</scope>
</reference>
<feature type="transmembrane region" description="Helical" evidence="12">
    <location>
        <begin position="241"/>
        <end position="266"/>
    </location>
</feature>
<dbReference type="GO" id="GO:0051301">
    <property type="term" value="P:cell division"/>
    <property type="evidence" value="ECO:0007669"/>
    <property type="project" value="UniProtKB-KW"/>
</dbReference>
<dbReference type="PANTHER" id="PTHR47755:SF1">
    <property type="entry name" value="CELL DIVISION PROTEIN FTSX"/>
    <property type="match status" value="1"/>
</dbReference>